<evidence type="ECO:0000313" key="4">
    <source>
        <dbReference type="EMBL" id="CAI6328133.1"/>
    </source>
</evidence>
<name>A0A9W4XGD7_9PLEO</name>
<dbReference type="GO" id="GO:0008270">
    <property type="term" value="F:zinc ion binding"/>
    <property type="evidence" value="ECO:0007669"/>
    <property type="project" value="UniProtKB-KW"/>
</dbReference>
<comment type="caution">
    <text evidence="4">The sequence shown here is derived from an EMBL/GenBank/DDBJ whole genome shotgun (WGS) entry which is preliminary data.</text>
</comment>
<dbReference type="InterPro" id="IPR007527">
    <property type="entry name" value="Znf_SWIM"/>
</dbReference>
<sequence>MSSSNDLTSPREFVTKLLTSLNALGLPQHAADVTTTTPASAQAAVALNPLSHASEPVRKHLMTLHVLFPNELLPALDLLDRKLVTRFHIRRRQPHPQTGIALRDGSRAAVTTPAKVTSALANESNAAGTRGDGQLQEIAPANPHPNSDTDDATTLHHPDTDPQVAGPYNHAVGSKTRFPRDPSINEPHTENVDNIIPTTAHVNADAGEDSNADLDTVYYVRSAQHRSSRFSTSYEANTSYEVRLRAWNCSCPAFTFSAFPNVFHPQHLPSSPLPAHHQLDGGDDARPEEEEKMWNFGGLSLDNEVMGANTAGPVCKHLLACVLSERCEGLFGGFVVNREVGCEEAAGWAAGWGD</sequence>
<accession>A0A9W4XGD7</accession>
<dbReference type="AlphaFoldDB" id="A0A9W4XGD7"/>
<dbReference type="OrthoDB" id="5413281at2759"/>
<feature type="region of interest" description="Disordered" evidence="2">
    <location>
        <begin position="120"/>
        <end position="191"/>
    </location>
</feature>
<keyword evidence="1" id="KW-0862">Zinc</keyword>
<keyword evidence="5" id="KW-1185">Reference proteome</keyword>
<dbReference type="Proteomes" id="UP001152607">
    <property type="component" value="Unassembled WGS sequence"/>
</dbReference>
<feature type="domain" description="SWIM-type" evidence="3">
    <location>
        <begin position="240"/>
        <end position="326"/>
    </location>
</feature>
<evidence type="ECO:0000256" key="2">
    <source>
        <dbReference type="SAM" id="MobiDB-lite"/>
    </source>
</evidence>
<evidence type="ECO:0000313" key="5">
    <source>
        <dbReference type="Proteomes" id="UP001152607"/>
    </source>
</evidence>
<dbReference type="PROSITE" id="PS50966">
    <property type="entry name" value="ZF_SWIM"/>
    <property type="match status" value="1"/>
</dbReference>
<keyword evidence="1" id="KW-0479">Metal-binding</keyword>
<protein>
    <recommendedName>
        <fullName evidence="3">SWIM-type domain-containing protein</fullName>
    </recommendedName>
</protein>
<gene>
    <name evidence="4" type="ORF">PDIGIT_LOCUS3950</name>
</gene>
<organism evidence="4 5">
    <name type="scientific">Periconia digitata</name>
    <dbReference type="NCBI Taxonomy" id="1303443"/>
    <lineage>
        <taxon>Eukaryota</taxon>
        <taxon>Fungi</taxon>
        <taxon>Dikarya</taxon>
        <taxon>Ascomycota</taxon>
        <taxon>Pezizomycotina</taxon>
        <taxon>Dothideomycetes</taxon>
        <taxon>Pleosporomycetidae</taxon>
        <taxon>Pleosporales</taxon>
        <taxon>Massarineae</taxon>
        <taxon>Periconiaceae</taxon>
        <taxon>Periconia</taxon>
    </lineage>
</organism>
<proteinExistence type="predicted"/>
<evidence type="ECO:0000259" key="3">
    <source>
        <dbReference type="PROSITE" id="PS50966"/>
    </source>
</evidence>
<keyword evidence="1" id="KW-0863">Zinc-finger</keyword>
<dbReference type="EMBL" id="CAOQHR010000002">
    <property type="protein sequence ID" value="CAI6328133.1"/>
    <property type="molecule type" value="Genomic_DNA"/>
</dbReference>
<reference evidence="4" key="1">
    <citation type="submission" date="2023-01" db="EMBL/GenBank/DDBJ databases">
        <authorList>
            <person name="Van Ghelder C."/>
            <person name="Rancurel C."/>
        </authorList>
    </citation>
    <scope>NUCLEOTIDE SEQUENCE</scope>
    <source>
        <strain evidence="4">CNCM I-4278</strain>
    </source>
</reference>
<evidence type="ECO:0000256" key="1">
    <source>
        <dbReference type="PROSITE-ProRule" id="PRU00325"/>
    </source>
</evidence>